<keyword evidence="3" id="KW-0813">Transport</keyword>
<feature type="domain" description="MotA/TolQ/ExbB proton channel" evidence="9">
    <location>
        <begin position="100"/>
        <end position="213"/>
    </location>
</feature>
<keyword evidence="7 8" id="KW-0472">Membrane</keyword>
<reference evidence="10" key="1">
    <citation type="submission" date="2018-06" db="EMBL/GenBank/DDBJ databases">
        <authorList>
            <person name="Zhirakovskaya E."/>
        </authorList>
    </citation>
    <scope>NUCLEOTIDE SEQUENCE</scope>
</reference>
<evidence type="ECO:0000256" key="1">
    <source>
        <dbReference type="ARBA" id="ARBA00004651"/>
    </source>
</evidence>
<dbReference type="GO" id="GO:0005886">
    <property type="term" value="C:plasma membrane"/>
    <property type="evidence" value="ECO:0007669"/>
    <property type="project" value="UniProtKB-SubCell"/>
</dbReference>
<keyword evidence="5 8" id="KW-0812">Transmembrane</keyword>
<evidence type="ECO:0000256" key="3">
    <source>
        <dbReference type="ARBA" id="ARBA00022448"/>
    </source>
</evidence>
<protein>
    <submittedName>
        <fullName evidence="10">Flagellar motor rotation protein MotA</fullName>
    </submittedName>
</protein>
<dbReference type="InterPro" id="IPR002898">
    <property type="entry name" value="MotA_ExbB_proton_chnl"/>
</dbReference>
<evidence type="ECO:0000256" key="7">
    <source>
        <dbReference type="ARBA" id="ARBA00023136"/>
    </source>
</evidence>
<evidence type="ECO:0000256" key="4">
    <source>
        <dbReference type="ARBA" id="ARBA00022475"/>
    </source>
</evidence>
<dbReference type="EMBL" id="UOEM01000087">
    <property type="protein sequence ID" value="VAW15692.1"/>
    <property type="molecule type" value="Genomic_DNA"/>
</dbReference>
<dbReference type="PROSITE" id="PS01307">
    <property type="entry name" value="MOTA"/>
    <property type="match status" value="1"/>
</dbReference>
<dbReference type="GO" id="GO:0006935">
    <property type="term" value="P:chemotaxis"/>
    <property type="evidence" value="ECO:0007669"/>
    <property type="project" value="InterPro"/>
</dbReference>
<evidence type="ECO:0000313" key="10">
    <source>
        <dbReference type="EMBL" id="VAW15692.1"/>
    </source>
</evidence>
<keyword evidence="10" id="KW-0282">Flagellum</keyword>
<dbReference type="PANTHER" id="PTHR30433:SF2">
    <property type="entry name" value="MOTILITY PROTEIN A"/>
    <property type="match status" value="1"/>
</dbReference>
<sequence>MDFATIVGLGVGMLIVTGAIVMGGDFMTFVNLPSILIVLGGGLAATVLRFPLNIIPSAFATGGKIAFTQKKSSPRAMIDEITKLAEIVRKSGPLGLESVEISEDFLKKGVQYVADGYEAPFILESLERERDLMLERLQDSQKIFKALGDAAPAFGLIGTLVGLVQLLSNMDDPSKIGPAMAVALLTTLYGALIANLICLPIADKLTTKSKIESINLTLAIDGIMQLRENKSPDLIREMLVAYLPEKQRVDANAEAA</sequence>
<evidence type="ECO:0000256" key="2">
    <source>
        <dbReference type="ARBA" id="ARBA00008038"/>
    </source>
</evidence>
<dbReference type="AlphaFoldDB" id="A0A3B0TMH8"/>
<feature type="transmembrane region" description="Helical" evidence="8">
    <location>
        <begin position="146"/>
        <end position="167"/>
    </location>
</feature>
<feature type="transmembrane region" description="Helical" evidence="8">
    <location>
        <begin position="28"/>
        <end position="48"/>
    </location>
</feature>
<evidence type="ECO:0000256" key="8">
    <source>
        <dbReference type="SAM" id="Phobius"/>
    </source>
</evidence>
<evidence type="ECO:0000256" key="6">
    <source>
        <dbReference type="ARBA" id="ARBA00022989"/>
    </source>
</evidence>
<evidence type="ECO:0000259" key="9">
    <source>
        <dbReference type="Pfam" id="PF01618"/>
    </source>
</evidence>
<comment type="similarity">
    <text evidence="2">Belongs to the MotA family.</text>
</comment>
<keyword evidence="10" id="KW-0966">Cell projection</keyword>
<dbReference type="InterPro" id="IPR047055">
    <property type="entry name" value="MotA-like"/>
</dbReference>
<comment type="subcellular location">
    <subcellularLocation>
        <location evidence="1">Cell membrane</location>
        <topology evidence="1">Multi-pass membrane protein</topology>
    </subcellularLocation>
</comment>
<dbReference type="Pfam" id="PF01618">
    <property type="entry name" value="MotA_ExbB"/>
    <property type="match status" value="1"/>
</dbReference>
<dbReference type="InterPro" id="IPR000540">
    <property type="entry name" value="Flag_MotA_CS"/>
</dbReference>
<keyword evidence="4" id="KW-1003">Cell membrane</keyword>
<name>A0A3B0TMH8_9ZZZZ</name>
<organism evidence="10">
    <name type="scientific">hydrothermal vent metagenome</name>
    <dbReference type="NCBI Taxonomy" id="652676"/>
    <lineage>
        <taxon>unclassified sequences</taxon>
        <taxon>metagenomes</taxon>
        <taxon>ecological metagenomes</taxon>
    </lineage>
</organism>
<proteinExistence type="inferred from homology"/>
<gene>
    <name evidence="10" type="ORF">MNBD_ALPHA09-1046</name>
</gene>
<feature type="transmembrane region" description="Helical" evidence="8">
    <location>
        <begin position="179"/>
        <end position="202"/>
    </location>
</feature>
<keyword evidence="6 8" id="KW-1133">Transmembrane helix</keyword>
<dbReference type="PANTHER" id="PTHR30433">
    <property type="entry name" value="CHEMOTAXIS PROTEIN MOTA"/>
    <property type="match status" value="1"/>
</dbReference>
<evidence type="ECO:0000256" key="5">
    <source>
        <dbReference type="ARBA" id="ARBA00022692"/>
    </source>
</evidence>
<keyword evidence="10" id="KW-0969">Cilium</keyword>
<accession>A0A3B0TMH8</accession>
<dbReference type="GO" id="GO:0071978">
    <property type="term" value="P:bacterial-type flagellum-dependent swarming motility"/>
    <property type="evidence" value="ECO:0007669"/>
    <property type="project" value="InterPro"/>
</dbReference>